<comment type="caution">
    <text evidence="3">The sequence shown here is derived from an EMBL/GenBank/DDBJ whole genome shotgun (WGS) entry which is preliminary data.</text>
</comment>
<name>A0A5C8Z4I2_9GAMM</name>
<proteinExistence type="predicted"/>
<dbReference type="EMBL" id="VKAD01000002">
    <property type="protein sequence ID" value="TXR51826.1"/>
    <property type="molecule type" value="Genomic_DNA"/>
</dbReference>
<dbReference type="AlphaFoldDB" id="A0A5C8Z4I2"/>
<dbReference type="RefSeq" id="WP_147714423.1">
    <property type="nucleotide sequence ID" value="NZ_VKAD01000002.1"/>
</dbReference>
<accession>A0A5C8Z4I2</accession>
<keyword evidence="4" id="KW-1185">Reference proteome</keyword>
<evidence type="ECO:0000313" key="3">
    <source>
        <dbReference type="EMBL" id="TXR51826.1"/>
    </source>
</evidence>
<feature type="chain" id="PRO_5022676630" description="Conjugal transfer protein TraF" evidence="2">
    <location>
        <begin position="19"/>
        <end position="569"/>
    </location>
</feature>
<protein>
    <recommendedName>
        <fullName evidence="5">Conjugal transfer protein TraF</fullName>
    </recommendedName>
</protein>
<feature type="signal peptide" evidence="2">
    <location>
        <begin position="1"/>
        <end position="18"/>
    </location>
</feature>
<sequence length="569" mass="60090">MKQILMSFSALAAGIAMASPYTGNDAASNAMGTTGVASASATSATNFNPAMLAENQDTNFELSLFTTKVYTDDSAGLVETLDDIQNVMSDADFDAFNTAIAGDGTEASMSTVISDVTDNTTAITTLVTRIQSDAQSGSVDPSDITALNNESASLTTNTTLLDSKVSVTDTEVTNLQNIVDSSATVDGLPFQVGVGENWLDAALPNNNLSMAVSVSTNLVIGAQVLLSDGDQTTLDALLQDLDGMTDEASVLSAEMVKLAAANEALTAHINEQPDENDYAGGAASQAYQDDLAEWADELATLSDNVETQAAEVETATTAVSSYNGTYFTNGEFDDSALENFDSEIEFIGAQTTELAVAFAKNVIIADTDVALGVTPKLQMFTVFEKRIELDLISDESDEISDDPVGYFQENSTTLLRGNLDLGAAKSWDYKGKLTTGLALKDVIPWDLETDQGSTLKIRPKLRAGLAHSTTFSTLAMDLDLTENQALKYGVPTRYLALGGELKAGKHAALRAGYRNNLAVDSSHVVSTGFGLTPFGVGLEFSTWVQPDGFSEATEFVKDFGFALQASASF</sequence>
<evidence type="ECO:0000256" key="1">
    <source>
        <dbReference type="SAM" id="Coils"/>
    </source>
</evidence>
<evidence type="ECO:0000256" key="2">
    <source>
        <dbReference type="SAM" id="SignalP"/>
    </source>
</evidence>
<dbReference type="OrthoDB" id="6077588at2"/>
<dbReference type="Pfam" id="PF13729">
    <property type="entry name" value="TraF_2"/>
    <property type="match status" value="1"/>
</dbReference>
<evidence type="ECO:0000313" key="4">
    <source>
        <dbReference type="Proteomes" id="UP000321764"/>
    </source>
</evidence>
<gene>
    <name evidence="3" type="ORF">FME95_10360</name>
</gene>
<dbReference type="Proteomes" id="UP000321764">
    <property type="component" value="Unassembled WGS sequence"/>
</dbReference>
<feature type="coiled-coil region" evidence="1">
    <location>
        <begin position="284"/>
        <end position="311"/>
    </location>
</feature>
<evidence type="ECO:0008006" key="5">
    <source>
        <dbReference type="Google" id="ProtNLM"/>
    </source>
</evidence>
<dbReference type="InterPro" id="IPR032811">
    <property type="entry name" value="Put_conjugal_transfer"/>
</dbReference>
<reference evidence="3 4" key="1">
    <citation type="submission" date="2019-07" db="EMBL/GenBank/DDBJ databases">
        <title>Reinekea sp. strain SSH23 genome sequencing and assembly.</title>
        <authorList>
            <person name="Kim I."/>
        </authorList>
    </citation>
    <scope>NUCLEOTIDE SEQUENCE [LARGE SCALE GENOMIC DNA]</scope>
    <source>
        <strain evidence="3 4">SSH23</strain>
    </source>
</reference>
<organism evidence="3 4">
    <name type="scientific">Reinekea thalattae</name>
    <dbReference type="NCBI Taxonomy" id="2593301"/>
    <lineage>
        <taxon>Bacteria</taxon>
        <taxon>Pseudomonadati</taxon>
        <taxon>Pseudomonadota</taxon>
        <taxon>Gammaproteobacteria</taxon>
        <taxon>Oceanospirillales</taxon>
        <taxon>Saccharospirillaceae</taxon>
        <taxon>Reinekea</taxon>
    </lineage>
</organism>
<keyword evidence="1" id="KW-0175">Coiled coil</keyword>
<keyword evidence="2" id="KW-0732">Signal</keyword>